<evidence type="ECO:0000259" key="4">
    <source>
        <dbReference type="Pfam" id="PF00085"/>
    </source>
</evidence>
<evidence type="ECO:0000313" key="7">
    <source>
        <dbReference type="Proteomes" id="UP001307889"/>
    </source>
</evidence>
<evidence type="ECO:0000256" key="1">
    <source>
        <dbReference type="ARBA" id="ARBA00022723"/>
    </source>
</evidence>
<dbReference type="Proteomes" id="UP001307889">
    <property type="component" value="Chromosome 7"/>
</dbReference>
<dbReference type="Pfam" id="PF00085">
    <property type="entry name" value="Thioredoxin"/>
    <property type="match status" value="1"/>
</dbReference>
<keyword evidence="7" id="KW-1185">Reference proteome</keyword>
<feature type="domain" description="Thioredoxin" evidence="4">
    <location>
        <begin position="7"/>
        <end position="104"/>
    </location>
</feature>
<dbReference type="InterPro" id="IPR036249">
    <property type="entry name" value="Thioredoxin-like_sf"/>
</dbReference>
<keyword evidence="2" id="KW-0408">Iron</keyword>
<evidence type="ECO:0000313" key="6">
    <source>
        <dbReference type="EMBL" id="BES96374.1"/>
    </source>
</evidence>
<dbReference type="PANTHER" id="PTHR10293">
    <property type="entry name" value="GLUTAREDOXIN FAMILY MEMBER"/>
    <property type="match status" value="1"/>
</dbReference>
<accession>A0ABN7AYH2</accession>
<dbReference type="InterPro" id="IPR033658">
    <property type="entry name" value="GRX_PICOT-like"/>
</dbReference>
<feature type="domain" description="Glutaredoxin" evidence="5">
    <location>
        <begin position="138"/>
        <end position="202"/>
    </location>
</feature>
<protein>
    <recommendedName>
        <fullName evidence="8">Thioredoxin domain-containing protein</fullName>
    </recommendedName>
</protein>
<feature type="domain" description="Glutaredoxin" evidence="5">
    <location>
        <begin position="240"/>
        <end position="304"/>
    </location>
</feature>
<evidence type="ECO:0000256" key="3">
    <source>
        <dbReference type="ARBA" id="ARBA00023014"/>
    </source>
</evidence>
<sequence>MTNVLALTNAEEFVTVLKNSGLMVCHFYADWVEQCQHMEKILIELANSPEYSGVKFAKIPAEDVAEVSFKYKVSAVPTIVILRRNQEVDRVDGFNPGDLIAKIKQQISLIKSDKMPAPAKAEMPLEERLKRLVTQAPVMLFMKGNAANPRCGFSRQIVELLNGLQVDYKTFDIFSDNDVREGLKKFSNWPTYPQLYIDGELVGGLDVVKDLAATGELAKMVPKAACIKERLKFLTTKAPVMVFMKGNRENPRCGFSRQLVAILDATGVPYETFDILEDEKVRQELKVYSNWPTYPQVYVKGELIGGLDVIKELQSDNQLIPSLTVTS</sequence>
<gene>
    <name evidence="6" type="ORF">NTJ_09185</name>
</gene>
<dbReference type="InterPro" id="IPR013766">
    <property type="entry name" value="Thioredoxin_domain"/>
</dbReference>
<name>A0ABN7AYH2_9HEMI</name>
<dbReference type="Gene3D" id="3.40.30.10">
    <property type="entry name" value="Glutaredoxin"/>
    <property type="match status" value="3"/>
</dbReference>
<reference evidence="6 7" key="1">
    <citation type="submission" date="2023-09" db="EMBL/GenBank/DDBJ databases">
        <title>Nesidiocoris tenuis whole genome shotgun sequence.</title>
        <authorList>
            <person name="Shibata T."/>
            <person name="Shimoda M."/>
            <person name="Kobayashi T."/>
            <person name="Uehara T."/>
        </authorList>
    </citation>
    <scope>NUCLEOTIDE SEQUENCE [LARGE SCALE GENOMIC DNA]</scope>
    <source>
        <strain evidence="6 7">Japan</strain>
    </source>
</reference>
<dbReference type="CDD" id="cd03028">
    <property type="entry name" value="GRX_PICOT_like"/>
    <property type="match status" value="2"/>
</dbReference>
<dbReference type="InterPro" id="IPR002109">
    <property type="entry name" value="Glutaredoxin"/>
</dbReference>
<organism evidence="6 7">
    <name type="scientific">Nesidiocoris tenuis</name>
    <dbReference type="NCBI Taxonomy" id="355587"/>
    <lineage>
        <taxon>Eukaryota</taxon>
        <taxon>Metazoa</taxon>
        <taxon>Ecdysozoa</taxon>
        <taxon>Arthropoda</taxon>
        <taxon>Hexapoda</taxon>
        <taxon>Insecta</taxon>
        <taxon>Pterygota</taxon>
        <taxon>Neoptera</taxon>
        <taxon>Paraneoptera</taxon>
        <taxon>Hemiptera</taxon>
        <taxon>Heteroptera</taxon>
        <taxon>Panheteroptera</taxon>
        <taxon>Cimicomorpha</taxon>
        <taxon>Miridae</taxon>
        <taxon>Dicyphina</taxon>
        <taxon>Nesidiocoris</taxon>
    </lineage>
</organism>
<proteinExistence type="predicted"/>
<evidence type="ECO:0008006" key="8">
    <source>
        <dbReference type="Google" id="ProtNLM"/>
    </source>
</evidence>
<dbReference type="PANTHER" id="PTHR10293:SF73">
    <property type="entry name" value="GLUTAREDOXIN-3"/>
    <property type="match status" value="1"/>
</dbReference>
<dbReference type="InterPro" id="IPR004480">
    <property type="entry name" value="Monothiol_GRX-rel"/>
</dbReference>
<dbReference type="SUPFAM" id="SSF52833">
    <property type="entry name" value="Thioredoxin-like"/>
    <property type="match status" value="3"/>
</dbReference>
<dbReference type="EMBL" id="AP028915">
    <property type="protein sequence ID" value="BES96374.1"/>
    <property type="molecule type" value="Genomic_DNA"/>
</dbReference>
<evidence type="ECO:0000259" key="5">
    <source>
        <dbReference type="Pfam" id="PF00462"/>
    </source>
</evidence>
<evidence type="ECO:0000256" key="2">
    <source>
        <dbReference type="ARBA" id="ARBA00023004"/>
    </source>
</evidence>
<dbReference type="NCBIfam" id="TIGR00365">
    <property type="entry name" value="Grx4 family monothiol glutaredoxin"/>
    <property type="match status" value="1"/>
</dbReference>
<dbReference type="PROSITE" id="PS51354">
    <property type="entry name" value="GLUTAREDOXIN_2"/>
    <property type="match status" value="2"/>
</dbReference>
<keyword evidence="3" id="KW-0411">Iron-sulfur</keyword>
<keyword evidence="1" id="KW-0479">Metal-binding</keyword>
<dbReference type="Pfam" id="PF00462">
    <property type="entry name" value="Glutaredoxin"/>
    <property type="match status" value="2"/>
</dbReference>